<dbReference type="EMBL" id="FMVN01000011">
    <property type="protein sequence ID" value="SCY61568.1"/>
    <property type="molecule type" value="Genomic_DNA"/>
</dbReference>
<evidence type="ECO:0000313" key="4">
    <source>
        <dbReference type="Proteomes" id="UP000032414"/>
    </source>
</evidence>
<evidence type="ECO:0008006" key="6">
    <source>
        <dbReference type="Google" id="ProtNLM"/>
    </source>
</evidence>
<keyword evidence="5" id="KW-1185">Reference proteome</keyword>
<dbReference type="KEGG" id="tmc:LMI_0687"/>
<name>A0A098GEU3_LEGMI</name>
<dbReference type="EMBL" id="LN614830">
    <property type="protein sequence ID" value="CEG60011.1"/>
    <property type="molecule type" value="Genomic_DNA"/>
</dbReference>
<dbReference type="RefSeq" id="WP_052679432.1">
    <property type="nucleotide sequence ID" value="NZ_CP020614.1"/>
</dbReference>
<keyword evidence="1" id="KW-0732">Signal</keyword>
<accession>A0A098GEU3</accession>
<feature type="chain" id="PRO_5009750739" description="DUF2490 domain-containing protein" evidence="1">
    <location>
        <begin position="25"/>
        <end position="231"/>
    </location>
</feature>
<dbReference type="HOGENOM" id="CLU_089264_1_0_6"/>
<protein>
    <recommendedName>
        <fullName evidence="6">DUF2490 domain-containing protein</fullName>
    </recommendedName>
</protein>
<organism evidence="2 4">
    <name type="scientific">Legionella micdadei</name>
    <name type="common">Tatlockia micdadei</name>
    <dbReference type="NCBI Taxonomy" id="451"/>
    <lineage>
        <taxon>Bacteria</taxon>
        <taxon>Pseudomonadati</taxon>
        <taxon>Pseudomonadota</taxon>
        <taxon>Gammaproteobacteria</taxon>
        <taxon>Legionellales</taxon>
        <taxon>Legionellaceae</taxon>
        <taxon>Legionella</taxon>
    </lineage>
</organism>
<dbReference type="AlphaFoldDB" id="A0A098GEU3"/>
<dbReference type="Proteomes" id="UP000032414">
    <property type="component" value="Chromosome I"/>
</dbReference>
<reference evidence="3 5" key="3">
    <citation type="submission" date="2016-10" db="EMBL/GenBank/DDBJ databases">
        <authorList>
            <person name="Varghese N."/>
            <person name="Submissions S."/>
        </authorList>
    </citation>
    <scope>NUCLEOTIDE SEQUENCE [LARGE SCALE GENOMIC DNA]</scope>
    <source>
        <strain evidence="3 5">ATCC 33218</strain>
    </source>
</reference>
<evidence type="ECO:0000313" key="5">
    <source>
        <dbReference type="Proteomes" id="UP000182998"/>
    </source>
</evidence>
<evidence type="ECO:0000313" key="3">
    <source>
        <dbReference type="EMBL" id="SCY61568.1"/>
    </source>
</evidence>
<reference evidence="4" key="1">
    <citation type="submission" date="2014-09" db="EMBL/GenBank/DDBJ databases">
        <authorList>
            <person name="Gomez-Valero L."/>
        </authorList>
    </citation>
    <scope>NUCLEOTIDE SEQUENCE [LARGE SCALE GENOMIC DNA]</scope>
    <source>
        <strain evidence="4">ATCC33218</strain>
    </source>
</reference>
<dbReference type="STRING" id="451.B6N58_11955"/>
<reference evidence="2" key="2">
    <citation type="submission" date="2014-09" db="EMBL/GenBank/DDBJ databases">
        <authorList>
            <person name="GOMEZ-VALERO Laura"/>
        </authorList>
    </citation>
    <scope>NUCLEOTIDE SEQUENCE</scope>
    <source>
        <strain evidence="2">ATCC33218</strain>
    </source>
</reference>
<proteinExistence type="predicted"/>
<feature type="signal peptide" evidence="1">
    <location>
        <begin position="1"/>
        <end position="24"/>
    </location>
</feature>
<dbReference type="PATRIC" id="fig|451.8.peg.2302"/>
<sequence length="231" mass="27764">MKNVTIKRILYSLFFLLLCIPAFSHTQHYANLWFDGTFIGSFLKKHEKWKYYLQPRLVVIDDRYGLDEAHVFYGAGYQITPNFAPYVGAAYFLSEDIQGTESHENVVWQQFLWDMYKSKSFKLNNRTRLEERKNTLYPQWAIRFRDQFTLRIPFQNKKYSFITFDEFFLNLNHPSWVSNKFFSQNRFFTGIEKHISKSTSFDVGYINQARFQRRNKNLITNGVYLRINVIS</sequence>
<dbReference type="Pfam" id="PF10677">
    <property type="entry name" value="DUF2490"/>
    <property type="match status" value="1"/>
</dbReference>
<dbReference type="Proteomes" id="UP000182998">
    <property type="component" value="Unassembled WGS sequence"/>
</dbReference>
<gene>
    <name evidence="2" type="ORF">LMI_0687</name>
    <name evidence="3" type="ORF">SAMN02982997_02249</name>
</gene>
<dbReference type="InterPro" id="IPR019619">
    <property type="entry name" value="DUF2490"/>
</dbReference>
<evidence type="ECO:0000313" key="2">
    <source>
        <dbReference type="EMBL" id="CEG60011.1"/>
    </source>
</evidence>
<evidence type="ECO:0000256" key="1">
    <source>
        <dbReference type="SAM" id="SignalP"/>
    </source>
</evidence>